<feature type="domain" description="UspA" evidence="2">
    <location>
        <begin position="185"/>
        <end position="329"/>
    </location>
</feature>
<feature type="domain" description="UspA" evidence="2">
    <location>
        <begin position="12"/>
        <end position="165"/>
    </location>
</feature>
<dbReference type="EMBL" id="WMBE01000002">
    <property type="protein sequence ID" value="MDG0866796.1"/>
    <property type="molecule type" value="Genomic_DNA"/>
</dbReference>
<dbReference type="AlphaFoldDB" id="A0AAJ5ZDL9"/>
<organism evidence="4 5">
    <name type="scientific">Candidatus Lucifugimonas marina</name>
    <dbReference type="NCBI Taxonomy" id="3038979"/>
    <lineage>
        <taxon>Bacteria</taxon>
        <taxon>Bacillati</taxon>
        <taxon>Chloroflexota</taxon>
        <taxon>Dehalococcoidia</taxon>
        <taxon>SAR202 cluster</taxon>
        <taxon>Candidatus Lucifugimonadales</taxon>
        <taxon>Candidatus Lucifugimonadaceae</taxon>
        <taxon>Candidatus Lucifugimonas</taxon>
    </lineage>
</organism>
<evidence type="ECO:0000313" key="4">
    <source>
        <dbReference type="EMBL" id="WFG38219.1"/>
    </source>
</evidence>
<evidence type="ECO:0000313" key="5">
    <source>
        <dbReference type="Proteomes" id="UP001219901"/>
    </source>
</evidence>
<evidence type="ECO:0000313" key="6">
    <source>
        <dbReference type="Proteomes" id="UP001321249"/>
    </source>
</evidence>
<name>A0AAJ5ZDL9_9CHLR</name>
<dbReference type="InterPro" id="IPR006015">
    <property type="entry name" value="Universal_stress_UspA"/>
</dbReference>
<gene>
    <name evidence="3" type="ORF">GKO46_06870</name>
    <name evidence="4" type="ORF">GKO48_00875</name>
</gene>
<dbReference type="Gene3D" id="3.40.50.620">
    <property type="entry name" value="HUPs"/>
    <property type="match status" value="2"/>
</dbReference>
<evidence type="ECO:0000256" key="1">
    <source>
        <dbReference type="ARBA" id="ARBA00008791"/>
    </source>
</evidence>
<evidence type="ECO:0000259" key="2">
    <source>
        <dbReference type="Pfam" id="PF00582"/>
    </source>
</evidence>
<protein>
    <recommendedName>
        <fullName evidence="2">UspA domain-containing protein</fullName>
    </recommendedName>
</protein>
<dbReference type="Proteomes" id="UP001321249">
    <property type="component" value="Unassembled WGS sequence"/>
</dbReference>
<dbReference type="EMBL" id="CP046147">
    <property type="protein sequence ID" value="WFG38219.1"/>
    <property type="molecule type" value="Genomic_DNA"/>
</dbReference>
<reference evidence="4" key="2">
    <citation type="journal article" date="2023" name="Nat. Commun.">
        <title>Cultivation of marine bacteria of the SAR202 clade.</title>
        <authorList>
            <person name="Lim Y."/>
            <person name="Seo J.H."/>
            <person name="Giovannoni S.J."/>
            <person name="Kang I."/>
            <person name="Cho J.C."/>
        </authorList>
    </citation>
    <scope>NUCLEOTIDE SEQUENCE</scope>
    <source>
        <strain evidence="4">JH1073</strain>
    </source>
</reference>
<dbReference type="PRINTS" id="PR01438">
    <property type="entry name" value="UNVRSLSTRESS"/>
</dbReference>
<dbReference type="Proteomes" id="UP001219901">
    <property type="component" value="Chromosome"/>
</dbReference>
<dbReference type="Pfam" id="PF00582">
    <property type="entry name" value="Usp"/>
    <property type="match status" value="2"/>
</dbReference>
<dbReference type="InterPro" id="IPR014729">
    <property type="entry name" value="Rossmann-like_a/b/a_fold"/>
</dbReference>
<reference evidence="5 6" key="1">
    <citation type="submission" date="2019-11" db="EMBL/GenBank/DDBJ databases">
        <authorList>
            <person name="Cho J.-C."/>
        </authorList>
    </citation>
    <scope>NUCLEOTIDE SEQUENCE [LARGE SCALE GENOMIC DNA]</scope>
    <source>
        <strain evidence="4 5">JH1073</strain>
        <strain evidence="3 6">JH702</strain>
    </source>
</reference>
<sequence>MALYSFGAGLFMFKKILVPLDGSEHSRKIVGWATGLAGALEAEVTLLSVIDPEEIEILEATTREIGEVTEDGTTKKAIRTPSDVIDDAISQAESDLQVEAEKIRSKGVVAKISVGAGSPAEVIVSEAHAREIDVIAMATRRESALARGVLGSVTDRVLHSTSTPLFTLYPGEIHDFDDTSGGPAKVIVPLDGSALSESAIQPAIEIAKASNAEIVFMEVLRLPFFGVGVAGIEYGGGDYAGDFGIDQQKKEITDYLSEFVANAKASGLAASASVRSGSPSQQIVEEASETENSIVVMGSHGSGGLKRWVVGSVADKVIRSAGRPVLVIPPKTG</sequence>
<comment type="similarity">
    <text evidence="1">Belongs to the universal stress protein A family.</text>
</comment>
<accession>A0AAJ5ZDL9</accession>
<reference evidence="5" key="3">
    <citation type="submission" date="2023-06" db="EMBL/GenBank/DDBJ databases">
        <title>Pangenomics reveal diversification of enzyme families and niche specialization in globally abundant SAR202 bacteria.</title>
        <authorList>
            <person name="Saw J.H.W."/>
        </authorList>
    </citation>
    <scope>NUCLEOTIDE SEQUENCE [LARGE SCALE GENOMIC DNA]</scope>
    <source>
        <strain evidence="5">JH1073</strain>
    </source>
</reference>
<evidence type="ECO:0000313" key="3">
    <source>
        <dbReference type="EMBL" id="MDG0866796.1"/>
    </source>
</evidence>
<dbReference type="InterPro" id="IPR006016">
    <property type="entry name" value="UspA"/>
</dbReference>
<dbReference type="SUPFAM" id="SSF52402">
    <property type="entry name" value="Adenine nucleotide alpha hydrolases-like"/>
    <property type="match status" value="2"/>
</dbReference>
<proteinExistence type="inferred from homology"/>
<dbReference type="PANTHER" id="PTHR46268:SF6">
    <property type="entry name" value="UNIVERSAL STRESS PROTEIN UP12"/>
    <property type="match status" value="1"/>
</dbReference>
<keyword evidence="5" id="KW-1185">Reference proteome</keyword>
<dbReference type="PANTHER" id="PTHR46268">
    <property type="entry name" value="STRESS RESPONSE PROTEIN NHAX"/>
    <property type="match status" value="1"/>
</dbReference>
<dbReference type="CDD" id="cd00293">
    <property type="entry name" value="USP-like"/>
    <property type="match status" value="2"/>
</dbReference>